<evidence type="ECO:0000313" key="3">
    <source>
        <dbReference type="WBParaSite" id="TMUE_3000011464.1"/>
    </source>
</evidence>
<evidence type="ECO:0000313" key="1">
    <source>
        <dbReference type="Proteomes" id="UP000046395"/>
    </source>
</evidence>
<proteinExistence type="predicted"/>
<accession>A0A5S6QWI7</accession>
<dbReference type="WBParaSite" id="TMUE_3000011464.1">
    <property type="protein sequence ID" value="TMUE_3000011464.1"/>
    <property type="gene ID" value="WBGene00301329"/>
</dbReference>
<dbReference type="Proteomes" id="UP000046395">
    <property type="component" value="Unassembled WGS sequence"/>
</dbReference>
<reference evidence="1" key="1">
    <citation type="submission" date="2013-11" db="EMBL/GenBank/DDBJ databases">
        <authorList>
            <person name="Aslett M."/>
        </authorList>
    </citation>
    <scope>NUCLEOTIDE SEQUENCE [LARGE SCALE GENOMIC DNA]</scope>
    <source>
        <strain evidence="1">Edinburgh</strain>
    </source>
</reference>
<dbReference type="WBParaSite" id="TMUE_0000000754.1">
    <property type="protein sequence ID" value="TMUE_0000000754.1"/>
    <property type="gene ID" value="WBGene00296678"/>
</dbReference>
<organism evidence="1 3">
    <name type="scientific">Trichuris muris</name>
    <name type="common">Mouse whipworm</name>
    <dbReference type="NCBI Taxonomy" id="70415"/>
    <lineage>
        <taxon>Eukaryota</taxon>
        <taxon>Metazoa</taxon>
        <taxon>Ecdysozoa</taxon>
        <taxon>Nematoda</taxon>
        <taxon>Enoplea</taxon>
        <taxon>Dorylaimia</taxon>
        <taxon>Trichinellida</taxon>
        <taxon>Trichuridae</taxon>
        <taxon>Trichuris</taxon>
    </lineage>
</organism>
<reference evidence="1" key="2">
    <citation type="submission" date="2014-03" db="EMBL/GenBank/DDBJ databases">
        <title>The whipworm genome and dual-species transcriptomics of an intimate host-pathogen interaction.</title>
        <authorList>
            <person name="Foth B.J."/>
            <person name="Tsai I.J."/>
            <person name="Reid A.J."/>
            <person name="Bancroft A.J."/>
            <person name="Nichol S."/>
            <person name="Tracey A."/>
            <person name="Holroyd N."/>
            <person name="Cotton J.A."/>
            <person name="Stanley E.J."/>
            <person name="Zarowiecki M."/>
            <person name="Liu J.Z."/>
            <person name="Huckvale T."/>
            <person name="Cooper P.J."/>
            <person name="Grencis R.K."/>
            <person name="Berriman M."/>
        </authorList>
    </citation>
    <scope>NUCLEOTIDE SEQUENCE [LARGE SCALE GENOMIC DNA]</scope>
    <source>
        <strain evidence="1">Edinburgh</strain>
    </source>
</reference>
<name>A0A5S6QWI7_TRIMR</name>
<dbReference type="AlphaFoldDB" id="A0A5S6QWI7"/>
<sequence length="144" mass="16724">MSDIAPSTAANGSWRFKRDTKCEEISPQYLRALLALTAKAQREHYERIPMGPETAPLMNNCSQRLRQTLEWIFICSWFTAFIEEEIQKLRNFQVAHGSVIGVCLTKLFVMCTVSRWVACPIGFMEEFAVVLRFKQIFSFITDRY</sequence>
<evidence type="ECO:0000313" key="2">
    <source>
        <dbReference type="WBParaSite" id="TMUE_0000000754.1"/>
    </source>
</evidence>
<protein>
    <submittedName>
        <fullName evidence="2 3">Uncharacterized protein</fullName>
    </submittedName>
</protein>
<reference evidence="2 3" key="3">
    <citation type="submission" date="2019-12" db="UniProtKB">
        <authorList>
            <consortium name="WormBaseParasite"/>
        </authorList>
    </citation>
    <scope>IDENTIFICATION</scope>
</reference>
<keyword evidence="1" id="KW-1185">Reference proteome</keyword>